<dbReference type="NCBIfam" id="TIGR02595">
    <property type="entry name" value="PEP_CTERM"/>
    <property type="match status" value="1"/>
</dbReference>
<feature type="chain" id="PRO_5044228622" evidence="1">
    <location>
        <begin position="43"/>
        <end position="271"/>
    </location>
</feature>
<protein>
    <submittedName>
        <fullName evidence="3">PEP-CTERM protein-sorting domain-containing protein</fullName>
    </submittedName>
</protein>
<sequence>MNRPSHARVSPATADRPATRGRATILAALATLSVLASAPAMAGVLTFDNLPPDVYESGQTLNTSSYNLLFLADPTTAAGGGVSGVGAILDGRVGSSCDIAACPQGATGNYLAILNDGGVNFARADHQAFSLAGFDYSFIAPVSGLPNMQWGQLQLSGTLSNGQVVSTSLAFPGQGSDGNYHFQSTSLLGGFSNYSFTGLTFNACIFNDTGACTNSIDFPAFNQGQFALDNINISAVPEPSTYMLLLAGLGAIGMLSRRRSGKFAAFTVQGA</sequence>
<proteinExistence type="predicted"/>
<feature type="domain" description="Ice-binding protein C-terminal" evidence="2">
    <location>
        <begin position="235"/>
        <end position="259"/>
    </location>
</feature>
<dbReference type="RefSeq" id="WP_072457134.1">
    <property type="nucleotide sequence ID" value="NZ_FPKH01000009.1"/>
</dbReference>
<comment type="caution">
    <text evidence="3">The sequence shown here is derived from an EMBL/GenBank/DDBJ whole genome shotgun (WGS) entry which is preliminary data.</text>
</comment>
<gene>
    <name evidence="3" type="ORF">SAMN03097694_5592</name>
</gene>
<evidence type="ECO:0000313" key="3">
    <source>
        <dbReference type="EMBL" id="SFY28901.1"/>
    </source>
</evidence>
<evidence type="ECO:0000259" key="2">
    <source>
        <dbReference type="Pfam" id="PF07589"/>
    </source>
</evidence>
<keyword evidence="1" id="KW-0732">Signal</keyword>
<organism evidence="3 4">
    <name type="scientific">Janthinobacterium lividum</name>
    <dbReference type="NCBI Taxonomy" id="29581"/>
    <lineage>
        <taxon>Bacteria</taxon>
        <taxon>Pseudomonadati</taxon>
        <taxon>Pseudomonadota</taxon>
        <taxon>Betaproteobacteria</taxon>
        <taxon>Burkholderiales</taxon>
        <taxon>Oxalobacteraceae</taxon>
        <taxon>Janthinobacterium</taxon>
    </lineage>
</organism>
<accession>A0AB38CGD4</accession>
<feature type="signal peptide" evidence="1">
    <location>
        <begin position="1"/>
        <end position="42"/>
    </location>
</feature>
<reference evidence="3 4" key="1">
    <citation type="submission" date="2016-11" db="EMBL/GenBank/DDBJ databases">
        <authorList>
            <person name="Varghese N."/>
            <person name="Submissions S."/>
        </authorList>
    </citation>
    <scope>NUCLEOTIDE SEQUENCE [LARGE SCALE GENOMIC DNA]</scope>
    <source>
        <strain evidence="3 4">NFR18</strain>
    </source>
</reference>
<evidence type="ECO:0000313" key="4">
    <source>
        <dbReference type="Proteomes" id="UP000182489"/>
    </source>
</evidence>
<name>A0AB38CGD4_9BURK</name>
<dbReference type="NCBIfam" id="NF038120">
    <property type="entry name" value="PEP_CTERM_QFxxD"/>
    <property type="match status" value="1"/>
</dbReference>
<dbReference type="Proteomes" id="UP000182489">
    <property type="component" value="Unassembled WGS sequence"/>
</dbReference>
<evidence type="ECO:0000256" key="1">
    <source>
        <dbReference type="SAM" id="SignalP"/>
    </source>
</evidence>
<dbReference type="EMBL" id="FPKH01000009">
    <property type="protein sequence ID" value="SFY28901.1"/>
    <property type="molecule type" value="Genomic_DNA"/>
</dbReference>
<dbReference type="AlphaFoldDB" id="A0AB38CGD4"/>
<dbReference type="Pfam" id="PF07589">
    <property type="entry name" value="PEP-CTERM"/>
    <property type="match status" value="1"/>
</dbReference>
<dbReference type="InterPro" id="IPR013424">
    <property type="entry name" value="Ice-binding_C"/>
</dbReference>